<accession>A0A7R7DPH9</accession>
<dbReference type="Gene3D" id="1.20.1300.10">
    <property type="entry name" value="Fumarate reductase/succinate dehydrogenase, transmembrane subunit"/>
    <property type="match status" value="1"/>
</dbReference>
<dbReference type="KEGG" id="atl:Athai_30330"/>
<feature type="transmembrane region" description="Helical" evidence="1">
    <location>
        <begin position="129"/>
        <end position="150"/>
    </location>
</feature>
<gene>
    <name evidence="2" type="ORF">Athai_30330</name>
</gene>
<feature type="transmembrane region" description="Helical" evidence="1">
    <location>
        <begin position="219"/>
        <end position="243"/>
    </location>
</feature>
<name>A0A7R7DPH9_9ACTN</name>
<proteinExistence type="predicted"/>
<sequence>MAQPVLPLSDVAIATRAARPSPLRTLWHSTVGKKAVMATTGVIMLLFLIVHMAGNLKIFFGPTDFNGYAHWLRTIGEPALHYSWYLWIQRVVLLACLVAHVVSAIQLTHRDMHARPQRYRSKRPWRATFATNTMRYGGAILALFVVWHILDLTVGAVNPRGEAGHPYQNVVADFQVWWIGLIYVVAMLALCLHIYHGFWSAAQTLGANNAARNVAFKTIATALALVITVGFLSVPVAVMTGLVS</sequence>
<dbReference type="GO" id="GO:0016020">
    <property type="term" value="C:membrane"/>
    <property type="evidence" value="ECO:0007669"/>
    <property type="project" value="InterPro"/>
</dbReference>
<dbReference type="EMBL" id="AP023355">
    <property type="protein sequence ID" value="BCJ35530.1"/>
    <property type="molecule type" value="Genomic_DNA"/>
</dbReference>
<feature type="transmembrane region" description="Helical" evidence="1">
    <location>
        <begin position="87"/>
        <end position="108"/>
    </location>
</feature>
<dbReference type="CDD" id="cd03498">
    <property type="entry name" value="SQR_TypeB_2_TM"/>
    <property type="match status" value="1"/>
</dbReference>
<feature type="transmembrane region" description="Helical" evidence="1">
    <location>
        <begin position="35"/>
        <end position="54"/>
    </location>
</feature>
<keyword evidence="1" id="KW-1133">Transmembrane helix</keyword>
<dbReference type="InterPro" id="IPR034804">
    <property type="entry name" value="SQR/QFR_C/D"/>
</dbReference>
<keyword evidence="1" id="KW-0472">Membrane</keyword>
<reference evidence="2 3" key="1">
    <citation type="submission" date="2020-08" db="EMBL/GenBank/DDBJ databases">
        <title>Whole genome shotgun sequence of Actinocatenispora thailandica NBRC 105041.</title>
        <authorList>
            <person name="Komaki H."/>
            <person name="Tamura T."/>
        </authorList>
    </citation>
    <scope>NUCLEOTIDE SEQUENCE [LARGE SCALE GENOMIC DNA]</scope>
    <source>
        <strain evidence="2 3">NBRC 105041</strain>
    </source>
</reference>
<dbReference type="InterPro" id="IPR011138">
    <property type="entry name" value="Cytochrome_b-558"/>
</dbReference>
<organism evidence="2 3">
    <name type="scientific">Actinocatenispora thailandica</name>
    <dbReference type="NCBI Taxonomy" id="227318"/>
    <lineage>
        <taxon>Bacteria</taxon>
        <taxon>Bacillati</taxon>
        <taxon>Actinomycetota</taxon>
        <taxon>Actinomycetes</taxon>
        <taxon>Micromonosporales</taxon>
        <taxon>Micromonosporaceae</taxon>
        <taxon>Actinocatenispora</taxon>
    </lineage>
</organism>
<dbReference type="Proteomes" id="UP000611640">
    <property type="component" value="Chromosome"/>
</dbReference>
<evidence type="ECO:0000256" key="1">
    <source>
        <dbReference type="SAM" id="Phobius"/>
    </source>
</evidence>
<keyword evidence="1" id="KW-0812">Transmembrane</keyword>
<protein>
    <submittedName>
        <fullName evidence="2">Succinate dehydrogenase</fullName>
    </submittedName>
</protein>
<evidence type="ECO:0000313" key="3">
    <source>
        <dbReference type="Proteomes" id="UP000611640"/>
    </source>
</evidence>
<keyword evidence="3" id="KW-1185">Reference proteome</keyword>
<dbReference type="NCBIfam" id="TIGR02046">
    <property type="entry name" value="sdhC_b558_fam"/>
    <property type="match status" value="1"/>
</dbReference>
<dbReference type="AlphaFoldDB" id="A0A7R7DPH9"/>
<dbReference type="SUPFAM" id="SSF81343">
    <property type="entry name" value="Fumarate reductase respiratory complex transmembrane subunits"/>
    <property type="match status" value="1"/>
</dbReference>
<evidence type="ECO:0000313" key="2">
    <source>
        <dbReference type="EMBL" id="BCJ35530.1"/>
    </source>
</evidence>
<feature type="transmembrane region" description="Helical" evidence="1">
    <location>
        <begin position="176"/>
        <end position="198"/>
    </location>
</feature>